<accession>A0ABN8N989</accession>
<proteinExistence type="predicted"/>
<name>A0ABN8N989_9CNID</name>
<dbReference type="Proteomes" id="UP001159405">
    <property type="component" value="Unassembled WGS sequence"/>
</dbReference>
<dbReference type="EMBL" id="CALNXK010000014">
    <property type="protein sequence ID" value="CAH3045911.1"/>
    <property type="molecule type" value="Genomic_DNA"/>
</dbReference>
<protein>
    <submittedName>
        <fullName evidence="1">Uncharacterized protein</fullName>
    </submittedName>
</protein>
<organism evidence="1 2">
    <name type="scientific">Porites lobata</name>
    <dbReference type="NCBI Taxonomy" id="104759"/>
    <lineage>
        <taxon>Eukaryota</taxon>
        <taxon>Metazoa</taxon>
        <taxon>Cnidaria</taxon>
        <taxon>Anthozoa</taxon>
        <taxon>Hexacorallia</taxon>
        <taxon>Scleractinia</taxon>
        <taxon>Fungiina</taxon>
        <taxon>Poritidae</taxon>
        <taxon>Porites</taxon>
    </lineage>
</organism>
<reference evidence="1 2" key="1">
    <citation type="submission" date="2022-05" db="EMBL/GenBank/DDBJ databases">
        <authorList>
            <consortium name="Genoscope - CEA"/>
            <person name="William W."/>
        </authorList>
    </citation>
    <scope>NUCLEOTIDE SEQUENCE [LARGE SCALE GENOMIC DNA]</scope>
</reference>
<comment type="caution">
    <text evidence="1">The sequence shown here is derived from an EMBL/GenBank/DDBJ whole genome shotgun (WGS) entry which is preliminary data.</text>
</comment>
<evidence type="ECO:0000313" key="1">
    <source>
        <dbReference type="EMBL" id="CAH3045911.1"/>
    </source>
</evidence>
<sequence>MLIGTRQQLSKVNLGTLTVGDTSVAIVNKARNLGVWFDSQLNFNSNYNLPLNTKHLLLDLPNKTKKTTGDRAFFAAELTLWNALPDELRALGSLKTFMARLKTHYFKLAFSL</sequence>
<evidence type="ECO:0000313" key="2">
    <source>
        <dbReference type="Proteomes" id="UP001159405"/>
    </source>
</evidence>
<keyword evidence="2" id="KW-1185">Reference proteome</keyword>
<gene>
    <name evidence="1" type="ORF">PLOB_00008334</name>
</gene>